<protein>
    <submittedName>
        <fullName evidence="9">MBOAT family protein</fullName>
    </submittedName>
</protein>
<evidence type="ECO:0000256" key="5">
    <source>
        <dbReference type="ARBA" id="ARBA00022989"/>
    </source>
</evidence>
<comment type="similarity">
    <text evidence="2 7">Belongs to the membrane-bound acyltransferase family.</text>
</comment>
<evidence type="ECO:0000256" key="3">
    <source>
        <dbReference type="ARBA" id="ARBA00022475"/>
    </source>
</evidence>
<dbReference type="Proteomes" id="UP000607645">
    <property type="component" value="Unassembled WGS sequence"/>
</dbReference>
<evidence type="ECO:0000256" key="1">
    <source>
        <dbReference type="ARBA" id="ARBA00004651"/>
    </source>
</evidence>
<evidence type="ECO:0000313" key="9">
    <source>
        <dbReference type="EMBL" id="MBC5737358.1"/>
    </source>
</evidence>
<comment type="caution">
    <text evidence="9">The sequence shown here is derived from an EMBL/GenBank/DDBJ whole genome shotgun (WGS) entry which is preliminary data.</text>
</comment>
<keyword evidence="4 8" id="KW-0812">Transmembrane</keyword>
<dbReference type="PIRSF" id="PIRSF500217">
    <property type="entry name" value="AlgI"/>
    <property type="match status" value="1"/>
</dbReference>
<feature type="transmembrane region" description="Helical" evidence="8">
    <location>
        <begin position="223"/>
        <end position="241"/>
    </location>
</feature>
<dbReference type="EMBL" id="JACOPQ010000007">
    <property type="protein sequence ID" value="MBC5737358.1"/>
    <property type="molecule type" value="Genomic_DNA"/>
</dbReference>
<comment type="subcellular location">
    <subcellularLocation>
        <location evidence="1">Cell membrane</location>
        <topology evidence="1">Multi-pass membrane protein</topology>
    </subcellularLocation>
</comment>
<feature type="transmembrane region" description="Helical" evidence="8">
    <location>
        <begin position="6"/>
        <end position="23"/>
    </location>
</feature>
<evidence type="ECO:0000313" key="10">
    <source>
        <dbReference type="Proteomes" id="UP000607645"/>
    </source>
</evidence>
<dbReference type="PANTHER" id="PTHR13285:SF18">
    <property type="entry name" value="PROTEIN-CYSTEINE N-PALMITOYLTRANSFERASE RASP"/>
    <property type="match status" value="1"/>
</dbReference>
<dbReference type="GO" id="GO:0005886">
    <property type="term" value="C:plasma membrane"/>
    <property type="evidence" value="ECO:0007669"/>
    <property type="project" value="UniProtKB-SubCell"/>
</dbReference>
<keyword evidence="5 8" id="KW-1133">Transmembrane helix</keyword>
<feature type="transmembrane region" description="Helical" evidence="8">
    <location>
        <begin position="307"/>
        <end position="324"/>
    </location>
</feature>
<keyword evidence="10" id="KW-1185">Reference proteome</keyword>
<dbReference type="InterPro" id="IPR051085">
    <property type="entry name" value="MB_O-acyltransferase"/>
</dbReference>
<dbReference type="GO" id="GO:0016746">
    <property type="term" value="F:acyltransferase activity"/>
    <property type="evidence" value="ECO:0007669"/>
    <property type="project" value="UniProtKB-KW"/>
</dbReference>
<keyword evidence="7" id="KW-0012">Acyltransferase</keyword>
<dbReference type="RefSeq" id="WP_155150018.1">
    <property type="nucleotide sequence ID" value="NZ_JACOPQ010000007.1"/>
</dbReference>
<accession>A0A8J6MGS5</accession>
<dbReference type="GO" id="GO:0042121">
    <property type="term" value="P:alginic acid biosynthetic process"/>
    <property type="evidence" value="ECO:0007669"/>
    <property type="project" value="InterPro"/>
</dbReference>
<proteinExistence type="inferred from homology"/>
<reference evidence="9" key="1">
    <citation type="submission" date="2020-08" db="EMBL/GenBank/DDBJ databases">
        <title>Genome public.</title>
        <authorList>
            <person name="Liu C."/>
            <person name="Sun Q."/>
        </authorList>
    </citation>
    <scope>NUCLEOTIDE SEQUENCE</scope>
    <source>
        <strain evidence="9">NSJ-52</strain>
    </source>
</reference>
<feature type="transmembrane region" description="Helical" evidence="8">
    <location>
        <begin position="381"/>
        <end position="401"/>
    </location>
</feature>
<dbReference type="Pfam" id="PF03062">
    <property type="entry name" value="MBOAT"/>
    <property type="match status" value="1"/>
</dbReference>
<feature type="transmembrane region" description="Helical" evidence="8">
    <location>
        <begin position="149"/>
        <end position="170"/>
    </location>
</feature>
<evidence type="ECO:0000256" key="7">
    <source>
        <dbReference type="PIRNR" id="PIRNR016636"/>
    </source>
</evidence>
<evidence type="ECO:0000256" key="2">
    <source>
        <dbReference type="ARBA" id="ARBA00010323"/>
    </source>
</evidence>
<feature type="transmembrane region" description="Helical" evidence="8">
    <location>
        <begin position="357"/>
        <end position="375"/>
    </location>
</feature>
<sequence>MVFSSVFFLFFYLPVVLIIYYITPLKWRNAVLLVFNLIFYAWGEPVYIVIMFASIAIDYTHGMLVEKCKARGNDKGARWAVASSVFFNLALLFFFKYWDFIAGSLRSVGIGFMPTLGLSLPIGISFYTFQTMSYTIDVYRGDARAQRNIVNFGTFVTLFPQLIAGPIIKYKDLDDQIDHRTYHVEQFASGVQVFVVGLAKKVLLANNLGMLWDAYKAMPVEQLTTAGAWLGLLAFAFQIYFDFSGYSDMAVGLGRMLGFEFMRNFNYPYISKSLTEFWRRWHISLGSWFREYLYIPLGGNRVSKPRLFFNLIVVWAATGIWHGASWNFLLWGLFFAAMLILEKGFLLQYLRKTPAAVQHIYTLFFLMISWALFAVEDFSRMGAWLAAMFGFAGGGLADAAAGYYLRSYLPMLIIAVVASTPLSARLWDRLPEKPMKVILPVLLLGGLVLSTAYLVDATYNPFLYFRF</sequence>
<keyword evidence="7" id="KW-0808">Transferase</keyword>
<dbReference type="InterPro" id="IPR004299">
    <property type="entry name" value="MBOAT_fam"/>
</dbReference>
<keyword evidence="6 7" id="KW-0472">Membrane</keyword>
<feature type="transmembrane region" description="Helical" evidence="8">
    <location>
        <begin position="439"/>
        <end position="459"/>
    </location>
</feature>
<dbReference type="PIRSF" id="PIRSF016636">
    <property type="entry name" value="AlgI_DltB"/>
    <property type="match status" value="1"/>
</dbReference>
<keyword evidence="3 7" id="KW-1003">Cell membrane</keyword>
<feature type="transmembrane region" description="Helical" evidence="8">
    <location>
        <begin position="77"/>
        <end position="95"/>
    </location>
</feature>
<dbReference type="InterPro" id="IPR028362">
    <property type="entry name" value="AlgI"/>
</dbReference>
<feature type="transmembrane region" description="Helical" evidence="8">
    <location>
        <begin position="107"/>
        <end position="129"/>
    </location>
</feature>
<evidence type="ECO:0000256" key="8">
    <source>
        <dbReference type="SAM" id="Phobius"/>
    </source>
</evidence>
<gene>
    <name evidence="9" type="ORF">H8S62_10120</name>
</gene>
<evidence type="ECO:0000256" key="6">
    <source>
        <dbReference type="ARBA" id="ARBA00023136"/>
    </source>
</evidence>
<feature type="transmembrane region" description="Helical" evidence="8">
    <location>
        <begin position="330"/>
        <end position="350"/>
    </location>
</feature>
<dbReference type="PANTHER" id="PTHR13285">
    <property type="entry name" value="ACYLTRANSFERASE"/>
    <property type="match status" value="1"/>
</dbReference>
<name>A0A8J6MGS5_9FIRM</name>
<feature type="transmembrane region" description="Helical" evidence="8">
    <location>
        <begin position="30"/>
        <end position="57"/>
    </location>
</feature>
<organism evidence="9 10">
    <name type="scientific">Lawsonibacter faecis</name>
    <dbReference type="NCBI Taxonomy" id="2763052"/>
    <lineage>
        <taxon>Bacteria</taxon>
        <taxon>Bacillati</taxon>
        <taxon>Bacillota</taxon>
        <taxon>Clostridia</taxon>
        <taxon>Eubacteriales</taxon>
        <taxon>Oscillospiraceae</taxon>
        <taxon>Lawsonibacter</taxon>
    </lineage>
</organism>
<evidence type="ECO:0000256" key="4">
    <source>
        <dbReference type="ARBA" id="ARBA00022692"/>
    </source>
</evidence>
<dbReference type="AlphaFoldDB" id="A0A8J6MGS5"/>
<dbReference type="InterPro" id="IPR024194">
    <property type="entry name" value="Ac/AlaTfrase_AlgI/DltB"/>
</dbReference>